<keyword evidence="3" id="KW-1185">Reference proteome</keyword>
<name>A0A371HU10_MUCPR</name>
<dbReference type="Proteomes" id="UP000257109">
    <property type="component" value="Unassembled WGS sequence"/>
</dbReference>
<gene>
    <name evidence="2" type="ORF">CR513_09783</name>
</gene>
<accession>A0A371HU10</accession>
<feature type="region of interest" description="Disordered" evidence="1">
    <location>
        <begin position="102"/>
        <end position="141"/>
    </location>
</feature>
<evidence type="ECO:0000313" key="3">
    <source>
        <dbReference type="Proteomes" id="UP000257109"/>
    </source>
</evidence>
<proteinExistence type="predicted"/>
<dbReference type="AlphaFoldDB" id="A0A371HU10"/>
<reference evidence="2" key="1">
    <citation type="submission" date="2018-05" db="EMBL/GenBank/DDBJ databases">
        <title>Draft genome of Mucuna pruriens seed.</title>
        <authorList>
            <person name="Nnadi N.E."/>
            <person name="Vos R."/>
            <person name="Hasami M.H."/>
            <person name="Devisetty U.K."/>
            <person name="Aguiy J.C."/>
        </authorList>
    </citation>
    <scope>NUCLEOTIDE SEQUENCE [LARGE SCALE GENOMIC DNA]</scope>
    <source>
        <strain evidence="2">JCA_2017</strain>
    </source>
</reference>
<evidence type="ECO:0000256" key="1">
    <source>
        <dbReference type="SAM" id="MobiDB-lite"/>
    </source>
</evidence>
<protein>
    <submittedName>
        <fullName evidence="2">Uncharacterized protein</fullName>
    </submittedName>
</protein>
<organism evidence="2 3">
    <name type="scientific">Mucuna pruriens</name>
    <name type="common">Velvet bean</name>
    <name type="synonym">Dolichos pruriens</name>
    <dbReference type="NCBI Taxonomy" id="157652"/>
    <lineage>
        <taxon>Eukaryota</taxon>
        <taxon>Viridiplantae</taxon>
        <taxon>Streptophyta</taxon>
        <taxon>Embryophyta</taxon>
        <taxon>Tracheophyta</taxon>
        <taxon>Spermatophyta</taxon>
        <taxon>Magnoliopsida</taxon>
        <taxon>eudicotyledons</taxon>
        <taxon>Gunneridae</taxon>
        <taxon>Pentapetalae</taxon>
        <taxon>rosids</taxon>
        <taxon>fabids</taxon>
        <taxon>Fabales</taxon>
        <taxon>Fabaceae</taxon>
        <taxon>Papilionoideae</taxon>
        <taxon>50 kb inversion clade</taxon>
        <taxon>NPAAA clade</taxon>
        <taxon>indigoferoid/millettioid clade</taxon>
        <taxon>Phaseoleae</taxon>
        <taxon>Mucuna</taxon>
    </lineage>
</organism>
<sequence>MTSSGRGIIIGYPACRTINSGLTSSFVFAMEEPSDPFRLLLALVISSSEVSATWLSQPRRAADLGGSMEEARFVGKGLDQVGKGLDTIQKDTQSFNTKVESLSKGNEEWPKGAFNHGSKQSFEEGNYSENNMANNDKILKE</sequence>
<evidence type="ECO:0000313" key="2">
    <source>
        <dbReference type="EMBL" id="RDY06258.1"/>
    </source>
</evidence>
<feature type="non-terminal residue" evidence="2">
    <location>
        <position position="1"/>
    </location>
</feature>
<dbReference type="EMBL" id="QJKJ01001717">
    <property type="protein sequence ID" value="RDY06258.1"/>
    <property type="molecule type" value="Genomic_DNA"/>
</dbReference>
<comment type="caution">
    <text evidence="2">The sequence shown here is derived from an EMBL/GenBank/DDBJ whole genome shotgun (WGS) entry which is preliminary data.</text>
</comment>